<name>A0ABN8H6E9_9BACL</name>
<organism evidence="1 2">
    <name type="scientific">Paenibacillus plantiphilus</name>
    <dbReference type="NCBI Taxonomy" id="2905650"/>
    <lineage>
        <taxon>Bacteria</taxon>
        <taxon>Bacillati</taxon>
        <taxon>Bacillota</taxon>
        <taxon>Bacilli</taxon>
        <taxon>Bacillales</taxon>
        <taxon>Paenibacillaceae</taxon>
        <taxon>Paenibacillus</taxon>
    </lineage>
</organism>
<dbReference type="Proteomes" id="UP000838686">
    <property type="component" value="Unassembled WGS sequence"/>
</dbReference>
<accession>A0ABN8H6E9</accession>
<gene>
    <name evidence="1" type="ORF">PAECIP111893_05350</name>
</gene>
<comment type="caution">
    <text evidence="1">The sequence shown here is derived from an EMBL/GenBank/DDBJ whole genome shotgun (WGS) entry which is preliminary data.</text>
</comment>
<evidence type="ECO:0000313" key="2">
    <source>
        <dbReference type="Proteomes" id="UP000838686"/>
    </source>
</evidence>
<evidence type="ECO:0000313" key="1">
    <source>
        <dbReference type="EMBL" id="CAH1226721.1"/>
    </source>
</evidence>
<reference evidence="1" key="1">
    <citation type="submission" date="2022-01" db="EMBL/GenBank/DDBJ databases">
        <authorList>
            <person name="Criscuolo A."/>
        </authorList>
    </citation>
    <scope>NUCLEOTIDE SEQUENCE</scope>
    <source>
        <strain evidence="1">CIP111893</strain>
    </source>
</reference>
<sequence>MTRHQTGKRCLQPRAIQWTCHRQHARHVVAHLCAFQLLQNQHPPLGWRDRIIRPVLYWFDSCVRIFRQPFDHLRQPAHRRRFEDRLQRHLHVPFLVHPREQRHRPQRMAAALEEVVRRANPFHAKDVLPQLGQSGFHRRGWRFVRHACGPLFRLRQRFAVNFTIGRQRQFLQRDEVGRHHICRHFPRHILADFGWCYRSVSRIVRTQRFLSMLPFPPNDHDCLSHQCMTKQHIFDLTRLNPITPDFHLFIDSAQILDVAVRQPSRQISCTI</sequence>
<keyword evidence="2" id="KW-1185">Reference proteome</keyword>
<dbReference type="EMBL" id="CAKMMF010000071">
    <property type="protein sequence ID" value="CAH1226721.1"/>
    <property type="molecule type" value="Genomic_DNA"/>
</dbReference>
<proteinExistence type="predicted"/>
<protein>
    <submittedName>
        <fullName evidence="1">Uncharacterized protein</fullName>
    </submittedName>
</protein>